<dbReference type="SMART" id="SM00460">
    <property type="entry name" value="TGc"/>
    <property type="match status" value="1"/>
</dbReference>
<dbReference type="PANTHER" id="PTHR33490:SF3">
    <property type="entry name" value="CONSERVED INTEGRAL MEMBRANE PROTEIN"/>
    <property type="match status" value="1"/>
</dbReference>
<keyword evidence="3" id="KW-1185">Reference proteome</keyword>
<evidence type="ECO:0000313" key="2">
    <source>
        <dbReference type="EMBL" id="NMF96442.1"/>
    </source>
</evidence>
<sequence>MIDREYLEPGQFVESDTPEIIAFAQQAAGQAQDDISRAVSLYEAVRDRITYDPYDRLGHAESCSAKRALMRNRGYCIPKAALLVACARALGIPGRLGFADVRNHLASPHLIEANEDDVFRWHAYAELHLEGKWVKATPAFDMSLCNRVGIEPLQFDGRIDSIFHPYDRRNRKHMEYVLDRGHFADVPFEAILATWRTHSPRLLDESYGSRAKSFLEEVRLRS</sequence>
<evidence type="ECO:0000313" key="3">
    <source>
        <dbReference type="Proteomes" id="UP000634522"/>
    </source>
</evidence>
<evidence type="ECO:0000259" key="1">
    <source>
        <dbReference type="SMART" id="SM00460"/>
    </source>
</evidence>
<dbReference type="EMBL" id="WTVS01000004">
    <property type="protein sequence ID" value="NMF96442.1"/>
    <property type="molecule type" value="Genomic_DNA"/>
</dbReference>
<proteinExistence type="predicted"/>
<dbReference type="PANTHER" id="PTHR33490">
    <property type="entry name" value="BLR5614 PROTEIN-RELATED"/>
    <property type="match status" value="1"/>
</dbReference>
<accession>A0ABX1NAX5</accession>
<reference evidence="2 3" key="1">
    <citation type="submission" date="2019-12" db="EMBL/GenBank/DDBJ databases">
        <title>Comparative genomics gives insights into the taxonomy of the Azoarcus-Aromatoleum group and reveals separate origins of nif in the plant-associated Azoarcus and non-plant-associated Aromatoleum sub-groups.</title>
        <authorList>
            <person name="Lafos M."/>
            <person name="Maluk M."/>
            <person name="Batista M."/>
            <person name="Junghare M."/>
            <person name="Carmona M."/>
            <person name="Faoro H."/>
            <person name="Cruz L.M."/>
            <person name="Battistoni F."/>
            <person name="De Souza E."/>
            <person name="Pedrosa F."/>
            <person name="Chen W.-M."/>
            <person name="Poole P.S."/>
            <person name="Dixon R.A."/>
            <person name="James E.K."/>
        </authorList>
    </citation>
    <scope>NUCLEOTIDE SEQUENCE [LARGE SCALE GENOMIC DNA]</scope>
    <source>
        <strain evidence="2 3">T</strain>
    </source>
</reference>
<gene>
    <name evidence="2" type="ORF">GPA27_03405</name>
</gene>
<feature type="domain" description="Transglutaminase-like" evidence="1">
    <location>
        <begin position="68"/>
        <end position="140"/>
    </location>
</feature>
<dbReference type="InterPro" id="IPR002931">
    <property type="entry name" value="Transglutaminase-like"/>
</dbReference>
<organism evidence="2 3">
    <name type="scientific">Aromatoleum toluolicum</name>
    <dbReference type="NCBI Taxonomy" id="90060"/>
    <lineage>
        <taxon>Bacteria</taxon>
        <taxon>Pseudomonadati</taxon>
        <taxon>Pseudomonadota</taxon>
        <taxon>Betaproteobacteria</taxon>
        <taxon>Rhodocyclales</taxon>
        <taxon>Rhodocyclaceae</taxon>
        <taxon>Aromatoleum</taxon>
    </lineage>
</organism>
<dbReference type="InterPro" id="IPR038765">
    <property type="entry name" value="Papain-like_cys_pep_sf"/>
</dbReference>
<dbReference type="Pfam" id="PF01841">
    <property type="entry name" value="Transglut_core"/>
    <property type="match status" value="1"/>
</dbReference>
<protein>
    <submittedName>
        <fullName evidence="2">Transglutaminase</fullName>
    </submittedName>
</protein>
<dbReference type="SUPFAM" id="SSF54001">
    <property type="entry name" value="Cysteine proteinases"/>
    <property type="match status" value="1"/>
</dbReference>
<name>A0ABX1NAX5_9RHOO</name>
<dbReference type="Gene3D" id="3.10.620.30">
    <property type="match status" value="1"/>
</dbReference>
<comment type="caution">
    <text evidence="2">The sequence shown here is derived from an EMBL/GenBank/DDBJ whole genome shotgun (WGS) entry which is preliminary data.</text>
</comment>
<dbReference type="Proteomes" id="UP000634522">
    <property type="component" value="Unassembled WGS sequence"/>
</dbReference>
<dbReference type="RefSeq" id="WP_169137841.1">
    <property type="nucleotide sequence ID" value="NZ_WTVS01000004.1"/>
</dbReference>